<evidence type="ECO:0000256" key="4">
    <source>
        <dbReference type="ARBA" id="ARBA00022679"/>
    </source>
</evidence>
<keyword evidence="3 12" id="KW-0444">Lipid biosynthesis</keyword>
<evidence type="ECO:0000256" key="10">
    <source>
        <dbReference type="ARBA" id="ARBA00023209"/>
    </source>
</evidence>
<comment type="similarity">
    <text evidence="12">Belongs to the phospholipase D family. Cardiolipin synthase subfamily. ClsA sub-subfamily.</text>
</comment>
<evidence type="ECO:0000256" key="5">
    <source>
        <dbReference type="ARBA" id="ARBA00022692"/>
    </source>
</evidence>
<feature type="active site" evidence="12">
    <location>
        <position position="224"/>
    </location>
</feature>
<feature type="domain" description="PLD phosphodiesterase" evidence="13">
    <location>
        <begin position="400"/>
        <end position="427"/>
    </location>
</feature>
<keyword evidence="6" id="KW-0677">Repeat</keyword>
<dbReference type="RefSeq" id="WP_125016293.1">
    <property type="nucleotide sequence ID" value="NZ_QWEZ01000002.1"/>
</dbReference>
<keyword evidence="2 12" id="KW-1003">Cell membrane</keyword>
<dbReference type="InterPro" id="IPR001736">
    <property type="entry name" value="PLipase_D/transphosphatidylase"/>
</dbReference>
<feature type="active site" evidence="12">
    <location>
        <position position="407"/>
    </location>
</feature>
<feature type="transmembrane region" description="Helical" evidence="12">
    <location>
        <begin position="37"/>
        <end position="58"/>
    </location>
</feature>
<dbReference type="InterPro" id="IPR022924">
    <property type="entry name" value="Cardiolipin_synthase"/>
</dbReference>
<evidence type="ECO:0000256" key="1">
    <source>
        <dbReference type="ARBA" id="ARBA00004651"/>
    </source>
</evidence>
<comment type="subcellular location">
    <subcellularLocation>
        <location evidence="1 12">Cell membrane</location>
        <topology evidence="1 12">Multi-pass membrane protein</topology>
    </subcellularLocation>
</comment>
<dbReference type="InterPro" id="IPR027379">
    <property type="entry name" value="CLS_N"/>
</dbReference>
<gene>
    <name evidence="14" type="primary">cls</name>
    <name evidence="12" type="synonym">clsA</name>
    <name evidence="14" type="ORF">D0544_11560</name>
</gene>
<dbReference type="EC" id="2.7.8.-" evidence="12"/>
<dbReference type="CDD" id="cd09152">
    <property type="entry name" value="PLDc_EcCLS_like_1"/>
    <property type="match status" value="1"/>
</dbReference>
<dbReference type="HAMAP" id="MF_00190">
    <property type="entry name" value="Cardiolipin_synth_ClsA"/>
    <property type="match status" value="1"/>
</dbReference>
<keyword evidence="10 12" id="KW-0594">Phospholipid biosynthesis</keyword>
<keyword evidence="11 12" id="KW-1208">Phospholipid metabolism</keyword>
<dbReference type="NCBIfam" id="TIGR04265">
    <property type="entry name" value="bac_cardiolipin"/>
    <property type="match status" value="1"/>
</dbReference>
<dbReference type="GO" id="GO:0032049">
    <property type="term" value="P:cardiolipin biosynthetic process"/>
    <property type="evidence" value="ECO:0007669"/>
    <property type="project" value="UniProtKB-UniRule"/>
</dbReference>
<protein>
    <recommendedName>
        <fullName evidence="12">Cardiolipin synthase A</fullName>
        <shortName evidence="12">CL synthase</shortName>
        <ecNumber evidence="12">2.7.8.-</ecNumber>
    </recommendedName>
</protein>
<keyword evidence="5 12" id="KW-0812">Transmembrane</keyword>
<dbReference type="InterPro" id="IPR030840">
    <property type="entry name" value="CL_synthase_A"/>
</dbReference>
<keyword evidence="4 12" id="KW-0808">Transferase</keyword>
<evidence type="ECO:0000313" key="15">
    <source>
        <dbReference type="Proteomes" id="UP000280792"/>
    </source>
</evidence>
<reference evidence="14 15" key="1">
    <citation type="submission" date="2018-08" db="EMBL/GenBank/DDBJ databases">
        <authorList>
            <person name="Khan S.A."/>
        </authorList>
    </citation>
    <scope>NUCLEOTIDE SEQUENCE [LARGE SCALE GENOMIC DNA]</scope>
    <source>
        <strain evidence="14 15">GTF-13</strain>
    </source>
</reference>
<proteinExistence type="inferred from homology"/>
<feature type="transmembrane region" description="Helical" evidence="12">
    <location>
        <begin position="6"/>
        <end position="25"/>
    </location>
</feature>
<dbReference type="CDD" id="cd09158">
    <property type="entry name" value="PLDc_EcCLS_like_2"/>
    <property type="match status" value="1"/>
</dbReference>
<evidence type="ECO:0000313" key="14">
    <source>
        <dbReference type="EMBL" id="RRJ82501.1"/>
    </source>
</evidence>
<evidence type="ECO:0000256" key="11">
    <source>
        <dbReference type="ARBA" id="ARBA00023264"/>
    </source>
</evidence>
<keyword evidence="7 12" id="KW-1133">Transmembrane helix</keyword>
<comment type="caution">
    <text evidence="14">The sequence shown here is derived from an EMBL/GenBank/DDBJ whole genome shotgun (WGS) entry which is preliminary data.</text>
</comment>
<reference evidence="14 15" key="2">
    <citation type="submission" date="2018-12" db="EMBL/GenBank/DDBJ databases">
        <title>Simiduia agarivorans gen. nov., sp. nov., a marine, agarolytic bacterium isolated from shallow coastal water from Keelung, Taiwan.</title>
        <authorList>
            <person name="Shieh W.Y."/>
        </authorList>
    </citation>
    <scope>NUCLEOTIDE SEQUENCE [LARGE SCALE GENOMIC DNA]</scope>
    <source>
        <strain evidence="14 15">GTF-13</strain>
    </source>
</reference>
<comment type="catalytic activity">
    <reaction evidence="12">
        <text>2 a 1,2-diacyl-sn-glycero-3-phospho-(1'-sn-glycerol) = a cardiolipin + glycerol</text>
        <dbReference type="Rhea" id="RHEA:31451"/>
        <dbReference type="ChEBI" id="CHEBI:17754"/>
        <dbReference type="ChEBI" id="CHEBI:62237"/>
        <dbReference type="ChEBI" id="CHEBI:64716"/>
    </reaction>
</comment>
<keyword evidence="9 12" id="KW-0472">Membrane</keyword>
<comment type="function">
    <text evidence="12">Catalyzes the reversible phosphatidyl group transfer from one phosphatidylglycerol molecule to another to form cardiolipin (CL) (diphosphatidylglycerol) and glycerol.</text>
</comment>
<organism evidence="14 15">
    <name type="scientific">Aestuariirhabdus litorea</name>
    <dbReference type="NCBI Taxonomy" id="2528527"/>
    <lineage>
        <taxon>Bacteria</taxon>
        <taxon>Pseudomonadati</taxon>
        <taxon>Pseudomonadota</taxon>
        <taxon>Gammaproteobacteria</taxon>
        <taxon>Oceanospirillales</taxon>
        <taxon>Aestuariirhabdaceae</taxon>
        <taxon>Aestuariirhabdus</taxon>
    </lineage>
</organism>
<dbReference type="GO" id="GO:0005886">
    <property type="term" value="C:plasma membrane"/>
    <property type="evidence" value="ECO:0007669"/>
    <property type="project" value="UniProtKB-SubCell"/>
</dbReference>
<dbReference type="SMART" id="SM00155">
    <property type="entry name" value="PLDc"/>
    <property type="match status" value="2"/>
</dbReference>
<evidence type="ECO:0000256" key="3">
    <source>
        <dbReference type="ARBA" id="ARBA00022516"/>
    </source>
</evidence>
<feature type="domain" description="PLD phosphodiesterase" evidence="13">
    <location>
        <begin position="219"/>
        <end position="246"/>
    </location>
</feature>
<dbReference type="PANTHER" id="PTHR21248">
    <property type="entry name" value="CARDIOLIPIN SYNTHASE"/>
    <property type="match status" value="1"/>
</dbReference>
<keyword evidence="8 12" id="KW-0443">Lipid metabolism</keyword>
<evidence type="ECO:0000256" key="12">
    <source>
        <dbReference type="HAMAP-Rule" id="MF_00190"/>
    </source>
</evidence>
<dbReference type="GO" id="GO:0008808">
    <property type="term" value="F:cardiolipin synthase activity"/>
    <property type="evidence" value="ECO:0007669"/>
    <property type="project" value="UniProtKB-UniRule"/>
</dbReference>
<dbReference type="InterPro" id="IPR025202">
    <property type="entry name" value="PLD-like_dom"/>
</dbReference>
<evidence type="ECO:0000256" key="2">
    <source>
        <dbReference type="ARBA" id="ARBA00022475"/>
    </source>
</evidence>
<dbReference type="Proteomes" id="UP000280792">
    <property type="component" value="Unassembled WGS sequence"/>
</dbReference>
<name>A0A3P3VID5_9GAMM</name>
<dbReference type="SUPFAM" id="SSF56024">
    <property type="entry name" value="Phospholipase D/nuclease"/>
    <property type="match status" value="2"/>
</dbReference>
<feature type="active site" evidence="12">
    <location>
        <position position="231"/>
    </location>
</feature>
<dbReference type="PANTHER" id="PTHR21248:SF22">
    <property type="entry name" value="PHOSPHOLIPASE D"/>
    <property type="match status" value="1"/>
</dbReference>
<feature type="active site" evidence="12">
    <location>
        <position position="412"/>
    </location>
</feature>
<sequence length="487" mass="54945">MDTDLTLYSSAAALAYLLVSLALALRIVMRRRPVGVSLAWLLLLFLLPVVGIALYLLIGEHRLGSKRLKRSEHLLPAYSRWAEQMSDSHQDLLPSIDPCYRGVYRLSQNSLGIPALCNNRLELLNDSLSILASIVEDIRHARHFCHLQFYIWSEGGEADSIAEALIEARTRGVECRILLDSVGSAPFLRSHWPNRLRAHGVEVRATLPVGAMRLVLERLDIRNHRKVVVIDDCIGYTGSMNLVDPRHFKQEEGVGEWVDAMARLHGPAVHALNAVFLWDWHIETGQTVDVFLEYSHLQLPEKGGVDSGLQVVPSGPDDTRELIHQLLLAALYSAQEQLVITTPYFVPDEALLTALKSAAARGVQVQLILPRRVDSRLVRYASRSYFYELLNAGIEIWEFDGGLLHTKSVLVDRQIAIFGTVNLDMRSVWLNFEVSLIAFDPQFGESLAYLQQGYRAQSCRIALEEWKRRPLIRRLTENLAQLLSPLL</sequence>
<evidence type="ECO:0000256" key="6">
    <source>
        <dbReference type="ARBA" id="ARBA00022737"/>
    </source>
</evidence>
<evidence type="ECO:0000256" key="7">
    <source>
        <dbReference type="ARBA" id="ARBA00022989"/>
    </source>
</evidence>
<dbReference type="Pfam" id="PF13396">
    <property type="entry name" value="PLDc_N"/>
    <property type="match status" value="1"/>
</dbReference>
<dbReference type="Gene3D" id="3.30.870.10">
    <property type="entry name" value="Endonuclease Chain A"/>
    <property type="match status" value="2"/>
</dbReference>
<evidence type="ECO:0000256" key="8">
    <source>
        <dbReference type="ARBA" id="ARBA00023098"/>
    </source>
</evidence>
<evidence type="ECO:0000259" key="13">
    <source>
        <dbReference type="PROSITE" id="PS50035"/>
    </source>
</evidence>
<accession>A0A3P3VID5</accession>
<dbReference type="EMBL" id="QWEZ01000002">
    <property type="protein sequence ID" value="RRJ82501.1"/>
    <property type="molecule type" value="Genomic_DNA"/>
</dbReference>
<feature type="active site" evidence="12">
    <location>
        <position position="226"/>
    </location>
</feature>
<keyword evidence="15" id="KW-1185">Reference proteome</keyword>
<dbReference type="PROSITE" id="PS50035">
    <property type="entry name" value="PLD"/>
    <property type="match status" value="2"/>
</dbReference>
<dbReference type="Pfam" id="PF13091">
    <property type="entry name" value="PLDc_2"/>
    <property type="match status" value="2"/>
</dbReference>
<evidence type="ECO:0000256" key="9">
    <source>
        <dbReference type="ARBA" id="ARBA00023136"/>
    </source>
</evidence>
<feature type="active site" evidence="12">
    <location>
        <position position="405"/>
    </location>
</feature>
<dbReference type="AlphaFoldDB" id="A0A3P3VID5"/>